<proteinExistence type="inferred from homology"/>
<dbReference type="Proteomes" id="UP000746595">
    <property type="component" value="Unassembled WGS sequence"/>
</dbReference>
<dbReference type="InterPro" id="IPR009959">
    <property type="entry name" value="Cyclase_SnoaL-like"/>
</dbReference>
<feature type="domain" description="Flavin reductase like" evidence="3">
    <location>
        <begin position="169"/>
        <end position="311"/>
    </location>
</feature>
<name>A0ABX1G4Q1_9MICC</name>
<dbReference type="Gene3D" id="3.10.450.50">
    <property type="match status" value="1"/>
</dbReference>
<keyword evidence="2" id="KW-0560">Oxidoreductase</keyword>
<dbReference type="InterPro" id="IPR002563">
    <property type="entry name" value="Flavin_Rdtase-like_dom"/>
</dbReference>
<protein>
    <submittedName>
        <fullName evidence="4">SnoaL-like domain-containing protein</fullName>
    </submittedName>
</protein>
<reference evidence="4 5" key="1">
    <citation type="submission" date="2020-04" db="EMBL/GenBank/DDBJ databases">
        <title>Paeniglutamicibacter sp. ANT13_2, a novel actinomycete isolated from sediment in Antarctica.</title>
        <authorList>
            <person name="Sakdapetsiri C."/>
            <person name="Pinyakong O."/>
        </authorList>
    </citation>
    <scope>NUCLEOTIDE SEQUENCE [LARGE SCALE GENOMIC DNA]</scope>
    <source>
        <strain evidence="4 5">ANT13_2</strain>
    </source>
</reference>
<comment type="caution">
    <text evidence="4">The sequence shown here is derived from an EMBL/GenBank/DDBJ whole genome shotgun (WGS) entry which is preliminary data.</text>
</comment>
<evidence type="ECO:0000256" key="2">
    <source>
        <dbReference type="ARBA" id="ARBA00023002"/>
    </source>
</evidence>
<dbReference type="InterPro" id="IPR032710">
    <property type="entry name" value="NTF2-like_dom_sf"/>
</dbReference>
<dbReference type="InterPro" id="IPR050268">
    <property type="entry name" value="NADH-dep_flavin_reductase"/>
</dbReference>
<keyword evidence="5" id="KW-1185">Reference proteome</keyword>
<dbReference type="SMART" id="SM00903">
    <property type="entry name" value="Flavin_Reduct"/>
    <property type="match status" value="1"/>
</dbReference>
<dbReference type="RefSeq" id="WP_168152032.1">
    <property type="nucleotide sequence ID" value="NZ_JAAWVT010000004.1"/>
</dbReference>
<evidence type="ECO:0000313" key="5">
    <source>
        <dbReference type="Proteomes" id="UP000746595"/>
    </source>
</evidence>
<dbReference type="PANTHER" id="PTHR30466">
    <property type="entry name" value="FLAVIN REDUCTASE"/>
    <property type="match status" value="1"/>
</dbReference>
<evidence type="ECO:0000259" key="3">
    <source>
        <dbReference type="SMART" id="SM00903"/>
    </source>
</evidence>
<dbReference type="SUPFAM" id="SSF54427">
    <property type="entry name" value="NTF2-like"/>
    <property type="match status" value="1"/>
</dbReference>
<dbReference type="Gene3D" id="2.30.110.10">
    <property type="entry name" value="Electron Transport, Fmn-binding Protein, Chain A"/>
    <property type="match status" value="1"/>
</dbReference>
<dbReference type="Pfam" id="PF07366">
    <property type="entry name" value="SnoaL"/>
    <property type="match status" value="1"/>
</dbReference>
<accession>A0ABX1G4Q1</accession>
<dbReference type="Pfam" id="PF01613">
    <property type="entry name" value="Flavin_Reduct"/>
    <property type="match status" value="1"/>
</dbReference>
<comment type="similarity">
    <text evidence="1">Belongs to the non-flavoprotein flavin reductase family.</text>
</comment>
<organism evidence="4 5">
    <name type="scientific">Paeniglutamicibacter terrestris</name>
    <dbReference type="NCBI Taxonomy" id="2723403"/>
    <lineage>
        <taxon>Bacteria</taxon>
        <taxon>Bacillati</taxon>
        <taxon>Actinomycetota</taxon>
        <taxon>Actinomycetes</taxon>
        <taxon>Micrococcales</taxon>
        <taxon>Micrococcaceae</taxon>
        <taxon>Paeniglutamicibacter</taxon>
    </lineage>
</organism>
<dbReference type="EMBL" id="JAAWVT010000004">
    <property type="protein sequence ID" value="NKG21222.1"/>
    <property type="molecule type" value="Genomic_DNA"/>
</dbReference>
<evidence type="ECO:0000256" key="1">
    <source>
        <dbReference type="ARBA" id="ARBA00008898"/>
    </source>
</evidence>
<dbReference type="SUPFAM" id="SSF50475">
    <property type="entry name" value="FMN-binding split barrel"/>
    <property type="match status" value="1"/>
</dbReference>
<dbReference type="InterPro" id="IPR012349">
    <property type="entry name" value="Split_barrel_FMN-bd"/>
</dbReference>
<evidence type="ECO:0000313" key="4">
    <source>
        <dbReference type="EMBL" id="NKG21222.1"/>
    </source>
</evidence>
<gene>
    <name evidence="4" type="ORF">HED64_10955</name>
</gene>
<dbReference type="PANTHER" id="PTHR30466:SF11">
    <property type="entry name" value="FLAVIN-DEPENDENT MONOOXYGENASE, REDUCTASE SUBUNIT HSAB"/>
    <property type="match status" value="1"/>
</dbReference>
<sequence length="318" mass="34825">MQQKFEDTLKEAWTAAWDRGEVEALNAISTSNYTRHGKSGGSSMNLHQYQAEIRAIRQGFPDLTTTIDSILVDGERAAIFWKTTGTHTETFLSVPATGKSVVTQGSNQIDLREGLIHRETVTWDGTELLNALGIRSLSDAIAAEKSPETEVVMADLSGEPDLEAMKAFNRQFVTGVTVVTTMEDGKPRGLAVNAYSSISLEPPLVMVCVQKTSSTYPALFGSTHLGINILSREQKDTVSTFASKSSDKFADIEWHQGPEGSPLIDSSSAMIEAEIRERFQAKTHTIFVCRVRHAEGTDIEPMVYKAGRFYDGANLASL</sequence>